<keyword evidence="3" id="KW-1185">Reference proteome</keyword>
<dbReference type="Proteomes" id="UP000076738">
    <property type="component" value="Unassembled WGS sequence"/>
</dbReference>
<evidence type="ECO:0000313" key="3">
    <source>
        <dbReference type="Proteomes" id="UP000076738"/>
    </source>
</evidence>
<dbReference type="AlphaFoldDB" id="A0A167N8U0"/>
<protein>
    <submittedName>
        <fullName evidence="2">Uncharacterized protein</fullName>
    </submittedName>
</protein>
<organism evidence="2 3">
    <name type="scientific">Calocera viscosa (strain TUFC12733)</name>
    <dbReference type="NCBI Taxonomy" id="1330018"/>
    <lineage>
        <taxon>Eukaryota</taxon>
        <taxon>Fungi</taxon>
        <taxon>Dikarya</taxon>
        <taxon>Basidiomycota</taxon>
        <taxon>Agaricomycotina</taxon>
        <taxon>Dacrymycetes</taxon>
        <taxon>Dacrymycetales</taxon>
        <taxon>Dacrymycetaceae</taxon>
        <taxon>Calocera</taxon>
    </lineage>
</organism>
<gene>
    <name evidence="2" type="ORF">CALVIDRAFT_68193</name>
</gene>
<reference evidence="2 3" key="1">
    <citation type="journal article" date="2016" name="Mol. Biol. Evol.">
        <title>Comparative Genomics of Early-Diverging Mushroom-Forming Fungi Provides Insights into the Origins of Lignocellulose Decay Capabilities.</title>
        <authorList>
            <person name="Nagy L.G."/>
            <person name="Riley R."/>
            <person name="Tritt A."/>
            <person name="Adam C."/>
            <person name="Daum C."/>
            <person name="Floudas D."/>
            <person name="Sun H."/>
            <person name="Yadav J.S."/>
            <person name="Pangilinan J."/>
            <person name="Larsson K.H."/>
            <person name="Matsuura K."/>
            <person name="Barry K."/>
            <person name="Labutti K."/>
            <person name="Kuo R."/>
            <person name="Ohm R.A."/>
            <person name="Bhattacharya S.S."/>
            <person name="Shirouzu T."/>
            <person name="Yoshinaga Y."/>
            <person name="Martin F.M."/>
            <person name="Grigoriev I.V."/>
            <person name="Hibbett D.S."/>
        </authorList>
    </citation>
    <scope>NUCLEOTIDE SEQUENCE [LARGE SCALE GENOMIC DNA]</scope>
    <source>
        <strain evidence="2 3">TUFC12733</strain>
    </source>
</reference>
<proteinExistence type="predicted"/>
<accession>A0A167N8U0</accession>
<evidence type="ECO:0000256" key="1">
    <source>
        <dbReference type="SAM" id="MobiDB-lite"/>
    </source>
</evidence>
<feature type="compositionally biased region" description="Basic residues" evidence="1">
    <location>
        <begin position="177"/>
        <end position="192"/>
    </location>
</feature>
<sequence length="258" mass="29007">MQDEALVAKLGCAARDAAMETGNVRSECTGNGRQHHDVASTKARLPTCMRTVPSTPHRLLQSIDHEAPARLCLPLARHRRARYRPPCCARARKCRYRRTAWGLQAGGTPVEPSHHRRLLVHAAYPDRAGNVEASQLRFVDSFSSDLTRRRKKEGGKAQEVYVQCARTAQGASAPRRCYTRRSLPHQRRKQRPGRADPPDRYCQGSGEGGRGRGDGRRGNECGWSDVGAGARARECWQARRWMREPPFPGFRKHAPWAK</sequence>
<name>A0A167N8U0_CALVF</name>
<dbReference type="EMBL" id="KV417279">
    <property type="protein sequence ID" value="KZO97463.1"/>
    <property type="molecule type" value="Genomic_DNA"/>
</dbReference>
<feature type="region of interest" description="Disordered" evidence="1">
    <location>
        <begin position="173"/>
        <end position="223"/>
    </location>
</feature>
<evidence type="ECO:0000313" key="2">
    <source>
        <dbReference type="EMBL" id="KZO97463.1"/>
    </source>
</evidence>
<feature type="compositionally biased region" description="Basic and acidic residues" evidence="1">
    <location>
        <begin position="209"/>
        <end position="219"/>
    </location>
</feature>